<accession>A0ACC0KCL3</accession>
<sequence>GRLNFTKLRLKYGHQVEVHDVVTEDGYILQLFRILGKRKVSVLLMHGIGDSADTFIIREHSSLAVTLASTGYDVWAASMKPMIDHILKTTGETTECVQGKFVYNMYILQIFLIYRLFLPMNASNLFSSKVPEDATLNFTALGFKYGHTVEEHEVVTEDGYILTLFRIPGRRKTPILIMHGTGDHADTFIVRGKKSLAIALANASHDVWVGNLRGNKYARRHLKLNPDTDQEFWDFSFHEVGNYDLPATIDYVLNATGEQKLQSIGHSQGSTIHFVLLSTKPEYNEKIKLFIALAPVAYLNHITPPVSTISDIGPAIDQFARQIGMEEIPGDKLPKINFNNLKCGLGTENSLQCAALSLFYSIGFDPKTIESDFFQILIGHYPGTTSRKTLTHYNQIALRKKFSYYDNGPKWNKKIYGSALPPEYDLRQIKVKTAMLVGRSDLIATVKDSEILRTLLPNVVPILTTTQALFKGTPEDAKLNFTELGHKYGHRVEEYDVETEDGYILKLFHIPGKKKGPVLLVHGITNTADAFIIRGKKSLAITLADDDYDVWAGNTRGNRYGRRHTHLNPDIDKSFWDFSFHEAGYYDLAATIDFILNATGEKNLRSIGHSQGTTVHFVLMSTKPEYNEKIEIFIALAPVAFLNHLKPPLSTVVELGPIINLDFEVLGLEELFRDHDSATELMKILCSQGIIGYTLCYLDVFSPLSGLDPKRVEPEFYEVIVGHTPAGTNRKTLVHFSQVSLNKRFAYYDYGLSKNLQRYGSSVPPSYDLGKVTARVALMVGKNDSVATVEDVDILRKKLSNVAGYYLLEPELWNHVDFVWANDMDVYLYPKIFSVLQKFEEHNACSNDI</sequence>
<name>A0ACC0KCL3_CHOFU</name>
<protein>
    <submittedName>
        <fullName evidence="1">Uncharacterized protein</fullName>
    </submittedName>
</protein>
<gene>
    <name evidence="1" type="ORF">MSG28_012185</name>
</gene>
<evidence type="ECO:0000313" key="1">
    <source>
        <dbReference type="EMBL" id="KAI8434035.1"/>
    </source>
</evidence>
<feature type="non-terminal residue" evidence="1">
    <location>
        <position position="1"/>
    </location>
</feature>
<dbReference type="EMBL" id="CM046121">
    <property type="protein sequence ID" value="KAI8434035.1"/>
    <property type="molecule type" value="Genomic_DNA"/>
</dbReference>
<organism evidence="1 2">
    <name type="scientific">Choristoneura fumiferana</name>
    <name type="common">Spruce budworm moth</name>
    <name type="synonym">Archips fumiferana</name>
    <dbReference type="NCBI Taxonomy" id="7141"/>
    <lineage>
        <taxon>Eukaryota</taxon>
        <taxon>Metazoa</taxon>
        <taxon>Ecdysozoa</taxon>
        <taxon>Arthropoda</taxon>
        <taxon>Hexapoda</taxon>
        <taxon>Insecta</taxon>
        <taxon>Pterygota</taxon>
        <taxon>Neoptera</taxon>
        <taxon>Endopterygota</taxon>
        <taxon>Lepidoptera</taxon>
        <taxon>Glossata</taxon>
        <taxon>Ditrysia</taxon>
        <taxon>Tortricoidea</taxon>
        <taxon>Tortricidae</taxon>
        <taxon>Tortricinae</taxon>
        <taxon>Choristoneura</taxon>
    </lineage>
</organism>
<evidence type="ECO:0000313" key="2">
    <source>
        <dbReference type="Proteomes" id="UP001064048"/>
    </source>
</evidence>
<reference evidence="1 2" key="1">
    <citation type="journal article" date="2022" name="Genome Biol. Evol.">
        <title>The Spruce Budworm Genome: Reconstructing the Evolutionary History of Antifreeze Proteins.</title>
        <authorList>
            <person name="Beliveau C."/>
            <person name="Gagne P."/>
            <person name="Picq S."/>
            <person name="Vernygora O."/>
            <person name="Keeling C.I."/>
            <person name="Pinkney K."/>
            <person name="Doucet D."/>
            <person name="Wen F."/>
            <person name="Johnston J.S."/>
            <person name="Maaroufi H."/>
            <person name="Boyle B."/>
            <person name="Laroche J."/>
            <person name="Dewar K."/>
            <person name="Juretic N."/>
            <person name="Blackburn G."/>
            <person name="Nisole A."/>
            <person name="Brunet B."/>
            <person name="Brandao M."/>
            <person name="Lumley L."/>
            <person name="Duan J."/>
            <person name="Quan G."/>
            <person name="Lucarotti C.J."/>
            <person name="Roe A.D."/>
            <person name="Sperling F.A.H."/>
            <person name="Levesque R.C."/>
            <person name="Cusson M."/>
        </authorList>
    </citation>
    <scope>NUCLEOTIDE SEQUENCE [LARGE SCALE GENOMIC DNA]</scope>
    <source>
        <strain evidence="1">Glfc:IPQL:Cfum</strain>
    </source>
</reference>
<dbReference type="Proteomes" id="UP001064048">
    <property type="component" value="Chromosome 21"/>
</dbReference>
<proteinExistence type="predicted"/>
<keyword evidence="2" id="KW-1185">Reference proteome</keyword>
<comment type="caution">
    <text evidence="1">The sequence shown here is derived from an EMBL/GenBank/DDBJ whole genome shotgun (WGS) entry which is preliminary data.</text>
</comment>